<organism evidence="15 16">
    <name type="scientific">Solilutibacter silvestris</name>
    <dbReference type="NCBI Taxonomy" id="1645665"/>
    <lineage>
        <taxon>Bacteria</taxon>
        <taxon>Pseudomonadati</taxon>
        <taxon>Pseudomonadota</taxon>
        <taxon>Gammaproteobacteria</taxon>
        <taxon>Lysobacterales</taxon>
        <taxon>Lysobacteraceae</taxon>
        <taxon>Solilutibacter</taxon>
    </lineage>
</organism>
<dbReference type="PANTHER" id="PTHR32552:SF81">
    <property type="entry name" value="TONB-DEPENDENT OUTER MEMBRANE RECEPTOR"/>
    <property type="match status" value="1"/>
</dbReference>
<feature type="domain" description="TonB-dependent receptor-like beta-barrel" evidence="13">
    <location>
        <begin position="323"/>
        <end position="774"/>
    </location>
</feature>
<comment type="similarity">
    <text evidence="11">Belongs to the TonB-dependent receptor family.</text>
</comment>
<evidence type="ECO:0000313" key="16">
    <source>
        <dbReference type="Proteomes" id="UP000236220"/>
    </source>
</evidence>
<keyword evidence="7" id="KW-0406">Ion transport</keyword>
<evidence type="ECO:0000256" key="2">
    <source>
        <dbReference type="ARBA" id="ARBA00022448"/>
    </source>
</evidence>
<evidence type="ECO:0000256" key="3">
    <source>
        <dbReference type="ARBA" id="ARBA00022452"/>
    </source>
</evidence>
<keyword evidence="16" id="KW-1185">Reference proteome</keyword>
<keyword evidence="6" id="KW-0408">Iron</keyword>
<dbReference type="Gene3D" id="2.40.170.20">
    <property type="entry name" value="TonB-dependent receptor, beta-barrel domain"/>
    <property type="match status" value="1"/>
</dbReference>
<keyword evidence="15" id="KW-0675">Receptor</keyword>
<keyword evidence="9 11" id="KW-0472">Membrane</keyword>
<keyword evidence="12" id="KW-0732">Signal</keyword>
<dbReference type="InterPro" id="IPR036942">
    <property type="entry name" value="Beta-barrel_TonB_sf"/>
</dbReference>
<evidence type="ECO:0000256" key="11">
    <source>
        <dbReference type="RuleBase" id="RU003357"/>
    </source>
</evidence>
<accession>A0A2K1Q3Q8</accession>
<evidence type="ECO:0000313" key="15">
    <source>
        <dbReference type="EMBL" id="PNS09685.1"/>
    </source>
</evidence>
<feature type="domain" description="TonB-dependent receptor plug" evidence="14">
    <location>
        <begin position="71"/>
        <end position="179"/>
    </location>
</feature>
<dbReference type="AlphaFoldDB" id="A0A2K1Q3Q8"/>
<keyword evidence="8 11" id="KW-0798">TonB box</keyword>
<dbReference type="PANTHER" id="PTHR32552">
    <property type="entry name" value="FERRICHROME IRON RECEPTOR-RELATED"/>
    <property type="match status" value="1"/>
</dbReference>
<dbReference type="GO" id="GO:0006826">
    <property type="term" value="P:iron ion transport"/>
    <property type="evidence" value="ECO:0007669"/>
    <property type="project" value="UniProtKB-KW"/>
</dbReference>
<dbReference type="InterPro" id="IPR012910">
    <property type="entry name" value="Plug_dom"/>
</dbReference>
<evidence type="ECO:0000256" key="1">
    <source>
        <dbReference type="ARBA" id="ARBA00004571"/>
    </source>
</evidence>
<evidence type="ECO:0000256" key="5">
    <source>
        <dbReference type="ARBA" id="ARBA00022692"/>
    </source>
</evidence>
<evidence type="ECO:0000256" key="4">
    <source>
        <dbReference type="ARBA" id="ARBA00022496"/>
    </source>
</evidence>
<dbReference type="OrthoDB" id="127311at2"/>
<dbReference type="RefSeq" id="WP_103074704.1">
    <property type="nucleotide sequence ID" value="NZ_NPZB01000001.1"/>
</dbReference>
<keyword evidence="10" id="KW-0998">Cell outer membrane</keyword>
<reference evidence="15 16" key="1">
    <citation type="submission" date="2017-08" db="EMBL/GenBank/DDBJ databases">
        <title>Lysobacter sylvestris genome.</title>
        <authorList>
            <person name="Zhang D.-C."/>
            <person name="Albuquerque L."/>
            <person name="Franca L."/>
            <person name="Froufe H.J.C."/>
            <person name="Barroso C."/>
            <person name="Egas C."/>
            <person name="Da Costa M."/>
            <person name="Margesin R."/>
        </authorList>
    </citation>
    <scope>NUCLEOTIDE SEQUENCE [LARGE SCALE GENOMIC DNA]</scope>
    <source>
        <strain evidence="15 16">AM20-91</strain>
    </source>
</reference>
<protein>
    <submittedName>
        <fullName evidence="15">TonB dependent receptor</fullName>
    </submittedName>
</protein>
<dbReference type="SUPFAM" id="SSF56935">
    <property type="entry name" value="Porins"/>
    <property type="match status" value="1"/>
</dbReference>
<dbReference type="PROSITE" id="PS51257">
    <property type="entry name" value="PROKAR_LIPOPROTEIN"/>
    <property type="match status" value="1"/>
</dbReference>
<dbReference type="Pfam" id="PF07715">
    <property type="entry name" value="Plug"/>
    <property type="match status" value="1"/>
</dbReference>
<evidence type="ECO:0000259" key="13">
    <source>
        <dbReference type="Pfam" id="PF00593"/>
    </source>
</evidence>
<evidence type="ECO:0000256" key="9">
    <source>
        <dbReference type="ARBA" id="ARBA00023136"/>
    </source>
</evidence>
<evidence type="ECO:0000259" key="14">
    <source>
        <dbReference type="Pfam" id="PF07715"/>
    </source>
</evidence>
<evidence type="ECO:0000256" key="8">
    <source>
        <dbReference type="ARBA" id="ARBA00023077"/>
    </source>
</evidence>
<dbReference type="InterPro" id="IPR039426">
    <property type="entry name" value="TonB-dep_rcpt-like"/>
</dbReference>
<feature type="chain" id="PRO_5014461581" evidence="12">
    <location>
        <begin position="34"/>
        <end position="820"/>
    </location>
</feature>
<dbReference type="EMBL" id="NPZB01000001">
    <property type="protein sequence ID" value="PNS09685.1"/>
    <property type="molecule type" value="Genomic_DNA"/>
</dbReference>
<evidence type="ECO:0000256" key="10">
    <source>
        <dbReference type="ARBA" id="ARBA00023237"/>
    </source>
</evidence>
<evidence type="ECO:0000256" key="6">
    <source>
        <dbReference type="ARBA" id="ARBA00023004"/>
    </source>
</evidence>
<proteinExistence type="inferred from homology"/>
<dbReference type="InterPro" id="IPR000531">
    <property type="entry name" value="Beta-barrel_TonB"/>
</dbReference>
<keyword evidence="4" id="KW-0410">Iron transport</keyword>
<comment type="caution">
    <text evidence="15">The sequence shown here is derived from an EMBL/GenBank/DDBJ whole genome shotgun (WGS) entry which is preliminary data.</text>
</comment>
<gene>
    <name evidence="15" type="ORF">Lysil_1314</name>
</gene>
<keyword evidence="2" id="KW-0813">Transport</keyword>
<keyword evidence="3" id="KW-1134">Transmembrane beta strand</keyword>
<feature type="signal peptide" evidence="12">
    <location>
        <begin position="1"/>
        <end position="33"/>
    </location>
</feature>
<dbReference type="Pfam" id="PF00593">
    <property type="entry name" value="TonB_dep_Rec_b-barrel"/>
    <property type="match status" value="1"/>
</dbReference>
<dbReference type="Proteomes" id="UP000236220">
    <property type="component" value="Unassembled WGS sequence"/>
</dbReference>
<evidence type="ECO:0000256" key="12">
    <source>
        <dbReference type="SAM" id="SignalP"/>
    </source>
</evidence>
<evidence type="ECO:0000256" key="7">
    <source>
        <dbReference type="ARBA" id="ARBA00023065"/>
    </source>
</evidence>
<dbReference type="GO" id="GO:0009279">
    <property type="term" value="C:cell outer membrane"/>
    <property type="evidence" value="ECO:0007669"/>
    <property type="project" value="UniProtKB-SubCell"/>
</dbReference>
<keyword evidence="5" id="KW-0812">Transmembrane</keyword>
<sequence>MKSRSPDRRSCRPPTRLPLAVAIAIACVPVAHAQDATAPAPQQASESQKKNQAGDLGQVIVTAQKRSENMQKVPISIQVLGQQKLEELHVNKFEDYAKLLPSVSFQNDGPGFDKPYMRGVVSGDNANHSGSLPSVGVYLDEEPITTITGPLDIHIYDVARIEALAGPQGTLYGASSESGTLRIITNKPDPSAFQAGFGLEVNTVHGGGLGNVKEGFVNIPLGKRAAVRLVAWDKTDAGFINNVHQTRTYPSSGLTSDNAELVRNRYNDSHSTGARAALKIDLDDGWSITPGIMGQTQKTNGQFAFDPAIGDLKVGHFKPEWTKDRWWQAALTVQGKIGNFDLTYAYAHLKRTVDTASDYNDYSFWYDTLFGSGTAWVDNNGAMVNPSQYIQARDGYGKTSHELRLASPVENRFRVVGGLFVQTQTHNIFQDYRIDGLADNLSVGGWPGTIWLTRQQRRDHDEAVFGEASFDITKSLTITGGIRHYRAHNSLEGFFGYGLGYSSNPEKGEAKCQLLYGPDRSKWPGFNGAPCSDFNKSVSESGNLGRANLTYHFDKDKMVYATWSQGYRPGGINRRAVSDEHAFYLADTLTNYELGWKTTWLNNRLRFNGAVFSQRWKDFQFSFLGLNGLTEIRNANQAQIDGTEMDLTWAATYNLTLTGSIGAYKPRLTQNYCSLDASGNVRTNCSGADLLAPKGAALPFAPKFKGNLVARYAFNLASYNAYVQGVVAHVGERRSDLRTFENGIKGNMAAYTTFDLSTGFGTDKWNVELYASNLTDSRGITKRGLECLEAVCGANPTVAGSVYSTPIRPRTVGIRYRRDF</sequence>
<comment type="subcellular location">
    <subcellularLocation>
        <location evidence="1">Cell outer membrane</location>
        <topology evidence="1">Multi-pass membrane protein</topology>
    </subcellularLocation>
</comment>
<name>A0A2K1Q3Q8_9GAMM</name>